<evidence type="ECO:0000256" key="5">
    <source>
        <dbReference type="ARBA" id="ARBA00023136"/>
    </source>
</evidence>
<evidence type="ECO:0000313" key="8">
    <source>
        <dbReference type="Proteomes" id="UP000295554"/>
    </source>
</evidence>
<dbReference type="InterPro" id="IPR002549">
    <property type="entry name" value="AI-2E-like"/>
</dbReference>
<name>A0A4R5LNB3_9GAMM</name>
<organism evidence="7 8">
    <name type="scientific">Seongchinamella unica</name>
    <dbReference type="NCBI Taxonomy" id="2547392"/>
    <lineage>
        <taxon>Bacteria</taxon>
        <taxon>Pseudomonadati</taxon>
        <taxon>Pseudomonadota</taxon>
        <taxon>Gammaproteobacteria</taxon>
        <taxon>Cellvibrionales</taxon>
        <taxon>Halieaceae</taxon>
        <taxon>Seongchinamella</taxon>
    </lineage>
</organism>
<dbReference type="Proteomes" id="UP000295554">
    <property type="component" value="Unassembled WGS sequence"/>
</dbReference>
<dbReference type="AlphaFoldDB" id="A0A4R5LNB3"/>
<dbReference type="RefSeq" id="WP_133214457.1">
    <property type="nucleotide sequence ID" value="NZ_SMSE01000004.1"/>
</dbReference>
<proteinExistence type="inferred from homology"/>
<keyword evidence="3 6" id="KW-0812">Transmembrane</keyword>
<feature type="transmembrane region" description="Helical" evidence="6">
    <location>
        <begin position="303"/>
        <end position="325"/>
    </location>
</feature>
<evidence type="ECO:0000256" key="3">
    <source>
        <dbReference type="ARBA" id="ARBA00022692"/>
    </source>
</evidence>
<dbReference type="PANTHER" id="PTHR21716:SF64">
    <property type="entry name" value="AI-2 TRANSPORT PROTEIN TQSA"/>
    <property type="match status" value="1"/>
</dbReference>
<keyword evidence="5 6" id="KW-0472">Membrane</keyword>
<evidence type="ECO:0000256" key="1">
    <source>
        <dbReference type="ARBA" id="ARBA00004141"/>
    </source>
</evidence>
<comment type="subcellular location">
    <subcellularLocation>
        <location evidence="1">Membrane</location>
        <topology evidence="1">Multi-pass membrane protein</topology>
    </subcellularLocation>
</comment>
<evidence type="ECO:0000256" key="4">
    <source>
        <dbReference type="ARBA" id="ARBA00022989"/>
    </source>
</evidence>
<reference evidence="7 8" key="1">
    <citation type="submission" date="2019-03" db="EMBL/GenBank/DDBJ databases">
        <title>Seongchinamella monodicae gen. nov., sp. nov., a novel member of the Gammaproteobacteria isolated from a tidal mudflat of beach.</title>
        <authorList>
            <person name="Yang H.G."/>
            <person name="Kang J.W."/>
            <person name="Lee S.D."/>
        </authorList>
    </citation>
    <scope>NUCLEOTIDE SEQUENCE [LARGE SCALE GENOMIC DNA]</scope>
    <source>
        <strain evidence="7 8">GH4-78</strain>
    </source>
</reference>
<accession>A0A4R5LNB3</accession>
<feature type="transmembrane region" description="Helical" evidence="6">
    <location>
        <begin position="66"/>
        <end position="86"/>
    </location>
</feature>
<dbReference type="PANTHER" id="PTHR21716">
    <property type="entry name" value="TRANSMEMBRANE PROTEIN"/>
    <property type="match status" value="1"/>
</dbReference>
<keyword evidence="8" id="KW-1185">Reference proteome</keyword>
<keyword evidence="4 6" id="KW-1133">Transmembrane helix</keyword>
<comment type="similarity">
    <text evidence="2">Belongs to the autoinducer-2 exporter (AI-2E) (TC 2.A.86) family.</text>
</comment>
<feature type="transmembrane region" description="Helical" evidence="6">
    <location>
        <begin position="36"/>
        <end position="54"/>
    </location>
</feature>
<evidence type="ECO:0000313" key="7">
    <source>
        <dbReference type="EMBL" id="TDG11833.1"/>
    </source>
</evidence>
<dbReference type="EMBL" id="SMSE01000004">
    <property type="protein sequence ID" value="TDG11833.1"/>
    <property type="molecule type" value="Genomic_DNA"/>
</dbReference>
<dbReference type="Pfam" id="PF01594">
    <property type="entry name" value="AI-2E_transport"/>
    <property type="match status" value="1"/>
</dbReference>
<sequence>MTHSAPAASVKPVRDSLLTLASLVVVLAGARYSANLLAPFLLALFMATILSSPINRLCRRGVPSWLAVTVVASVTLLLLGLVFLLLGSSVSGFVQTLPDYEEQFRALVQGWISWLEGHGVEISGEVIANALDPGSAVGFFAGFLSGLGDTLSNLLLIVLAVIFMLADASTLGAKLSAERTPGNSDFVSGLAKLAVAMNNYVTTKAVLSLLTGALISSGMWLMDVQFALLWGFLAFLLNFIPNIGSFIAAIPPVLLSLLARDPLLTGLMISLYLLVNTLVGNVIEPRVMGQRLGLSTLAVFLSLIFWGWMFGPVGMLLSVPLTMVVKFIAEQQPGSAWFAVLISSPPASQHEQPDTEST</sequence>
<evidence type="ECO:0000256" key="6">
    <source>
        <dbReference type="SAM" id="Phobius"/>
    </source>
</evidence>
<dbReference type="GO" id="GO:0055085">
    <property type="term" value="P:transmembrane transport"/>
    <property type="evidence" value="ECO:0007669"/>
    <property type="project" value="TreeGrafter"/>
</dbReference>
<evidence type="ECO:0000256" key="2">
    <source>
        <dbReference type="ARBA" id="ARBA00009773"/>
    </source>
</evidence>
<gene>
    <name evidence="7" type="ORF">E2F43_15805</name>
</gene>
<protein>
    <submittedName>
        <fullName evidence="7">AI-2E family transporter</fullName>
    </submittedName>
</protein>
<dbReference type="GO" id="GO:0016020">
    <property type="term" value="C:membrane"/>
    <property type="evidence" value="ECO:0007669"/>
    <property type="project" value="UniProtKB-SubCell"/>
</dbReference>
<feature type="transmembrane region" description="Helical" evidence="6">
    <location>
        <begin position="262"/>
        <end position="283"/>
    </location>
</feature>
<dbReference type="OrthoDB" id="9799225at2"/>
<comment type="caution">
    <text evidence="7">The sequence shown here is derived from an EMBL/GenBank/DDBJ whole genome shotgun (WGS) entry which is preliminary data.</text>
</comment>
<feature type="transmembrane region" description="Helical" evidence="6">
    <location>
        <begin position="228"/>
        <end position="250"/>
    </location>
</feature>
<feature type="transmembrane region" description="Helical" evidence="6">
    <location>
        <begin position="139"/>
        <end position="166"/>
    </location>
</feature>